<dbReference type="Gene3D" id="3.90.870.10">
    <property type="entry name" value="DHBP synthase"/>
    <property type="match status" value="1"/>
</dbReference>
<comment type="similarity">
    <text evidence="6">Belongs to the DHBP synthase family.</text>
</comment>
<evidence type="ECO:0000313" key="8">
    <source>
        <dbReference type="Proteomes" id="UP000619545"/>
    </source>
</evidence>
<dbReference type="AlphaFoldDB" id="A0A832TGB4"/>
<protein>
    <recommendedName>
        <fullName evidence="6">3,4-dihydroxy-2-butanone 4-phosphate synthase</fullName>
        <shortName evidence="6">DHBP synthase</shortName>
        <ecNumber evidence="6">4.1.99.12</ecNumber>
    </recommendedName>
</protein>
<gene>
    <name evidence="7" type="primary">ribB</name>
    <name evidence="7" type="ORF">HA336_03460</name>
</gene>
<dbReference type="PANTHER" id="PTHR21327">
    <property type="entry name" value="GTP CYCLOHYDROLASE II-RELATED"/>
    <property type="match status" value="1"/>
</dbReference>
<comment type="cofactor">
    <cofactor evidence="6">
        <name>Mg(2+)</name>
        <dbReference type="ChEBI" id="CHEBI:18420"/>
    </cofactor>
    <cofactor evidence="6">
        <name>Mn(2+)</name>
        <dbReference type="ChEBI" id="CHEBI:29035"/>
    </cofactor>
    <text evidence="6">Binds 2 divalent metal cations per subunit. Magnesium or manganese.</text>
</comment>
<evidence type="ECO:0000256" key="5">
    <source>
        <dbReference type="ARBA" id="ARBA00023239"/>
    </source>
</evidence>
<keyword evidence="3 6" id="KW-0460">Magnesium</keyword>
<proteinExistence type="inferred from homology"/>
<organism evidence="7 8">
    <name type="scientific">Methanopyrus kandleri</name>
    <dbReference type="NCBI Taxonomy" id="2320"/>
    <lineage>
        <taxon>Archaea</taxon>
        <taxon>Methanobacteriati</taxon>
        <taxon>Methanobacteriota</taxon>
        <taxon>Methanomada group</taxon>
        <taxon>Methanopyri</taxon>
        <taxon>Methanopyrales</taxon>
        <taxon>Methanopyraceae</taxon>
        <taxon>Methanopyrus</taxon>
    </lineage>
</organism>
<dbReference type="InterPro" id="IPR000422">
    <property type="entry name" value="DHBP_synthase_RibB"/>
</dbReference>
<dbReference type="OMA" id="DAGGLIC"/>
<keyword evidence="5 6" id="KW-0456">Lyase</keyword>
<comment type="function">
    <text evidence="6">Catalyzes the conversion of D-ribulose 5-phosphate to formate and 3,4-dihydroxy-2-butanone 4-phosphate.</text>
</comment>
<comment type="subunit">
    <text evidence="6">Homodimer.</text>
</comment>
<reference evidence="7" key="1">
    <citation type="journal article" date="2020" name="bioRxiv">
        <title>A rank-normalized archaeal taxonomy based on genome phylogeny resolves widespread incomplete and uneven classifications.</title>
        <authorList>
            <person name="Rinke C."/>
            <person name="Chuvochina M."/>
            <person name="Mussig A.J."/>
            <person name="Chaumeil P.-A."/>
            <person name="Waite D.W."/>
            <person name="Whitman W.B."/>
            <person name="Parks D.H."/>
            <person name="Hugenholtz P."/>
        </authorList>
    </citation>
    <scope>NUCLEOTIDE SEQUENCE</scope>
    <source>
        <strain evidence="7">UBA8853</strain>
    </source>
</reference>
<dbReference type="GO" id="GO:0046872">
    <property type="term" value="F:metal ion binding"/>
    <property type="evidence" value="ECO:0007669"/>
    <property type="project" value="UniProtKB-KW"/>
</dbReference>
<comment type="pathway">
    <text evidence="6">Cofactor biosynthesis; riboflavin biosynthesis; 2-hydroxy-3-oxobutyl phosphate from D-ribulose 5-phosphate: step 1/1.</text>
</comment>
<evidence type="ECO:0000256" key="2">
    <source>
        <dbReference type="ARBA" id="ARBA00022723"/>
    </source>
</evidence>
<evidence type="ECO:0000256" key="4">
    <source>
        <dbReference type="ARBA" id="ARBA00023211"/>
    </source>
</evidence>
<evidence type="ECO:0000256" key="3">
    <source>
        <dbReference type="ARBA" id="ARBA00022842"/>
    </source>
</evidence>
<evidence type="ECO:0000256" key="6">
    <source>
        <dbReference type="RuleBase" id="RU003843"/>
    </source>
</evidence>
<dbReference type="SUPFAM" id="SSF55821">
    <property type="entry name" value="YrdC/RibB"/>
    <property type="match status" value="1"/>
</dbReference>
<dbReference type="NCBIfam" id="TIGR00506">
    <property type="entry name" value="ribB"/>
    <property type="match status" value="1"/>
</dbReference>
<dbReference type="GO" id="GO:0009231">
    <property type="term" value="P:riboflavin biosynthetic process"/>
    <property type="evidence" value="ECO:0007669"/>
    <property type="project" value="UniProtKB-UniPathway"/>
</dbReference>
<dbReference type="EC" id="4.1.99.12" evidence="6"/>
<evidence type="ECO:0000313" key="7">
    <source>
        <dbReference type="EMBL" id="HII70274.1"/>
    </source>
</evidence>
<dbReference type="Proteomes" id="UP000619545">
    <property type="component" value="Unassembled WGS sequence"/>
</dbReference>
<evidence type="ECO:0000256" key="1">
    <source>
        <dbReference type="ARBA" id="ARBA00022619"/>
    </source>
</evidence>
<dbReference type="Pfam" id="PF00926">
    <property type="entry name" value="DHBP_synthase"/>
    <property type="match status" value="1"/>
</dbReference>
<keyword evidence="4 6" id="KW-0464">Manganese</keyword>
<comment type="caution">
    <text evidence="7">The sequence shown here is derived from an EMBL/GenBank/DDBJ whole genome shotgun (WGS) entry which is preliminary data.</text>
</comment>
<comment type="catalytic activity">
    <reaction evidence="6">
        <text>D-ribulose 5-phosphate = (2S)-2-hydroxy-3-oxobutyl phosphate + formate + H(+)</text>
        <dbReference type="Rhea" id="RHEA:18457"/>
        <dbReference type="ChEBI" id="CHEBI:15378"/>
        <dbReference type="ChEBI" id="CHEBI:15740"/>
        <dbReference type="ChEBI" id="CHEBI:58121"/>
        <dbReference type="ChEBI" id="CHEBI:58830"/>
        <dbReference type="EC" id="4.1.99.12"/>
    </reaction>
</comment>
<sequence>MRTVRRALRRGEPVFIFDSEDREGETDMVFWAPEVTPDHVAELRRTAGGLICVVIHPEHAREIRLPFLVDVYERADHPLLRATWPDDIPYDERSTFSITVNHRDTFTGVTDEDRALTVRKLAEFFTRNHEDPVREFGEEFRSPGHVHLLRPFDGLLEERRGHTELTATLLELVGLEPKVAVICEMLEPGGGALPREEAERVARERGAPFLTGEDILKAWKGGER</sequence>
<accession>A0A832TGB4</accession>
<dbReference type="EMBL" id="DUJS01000003">
    <property type="protein sequence ID" value="HII70274.1"/>
    <property type="molecule type" value="Genomic_DNA"/>
</dbReference>
<keyword evidence="2 6" id="KW-0479">Metal-binding</keyword>
<dbReference type="UniPathway" id="UPA00275">
    <property type="reaction ID" value="UER00399"/>
</dbReference>
<dbReference type="InterPro" id="IPR017945">
    <property type="entry name" value="DHBP_synth_RibB-like_a/b_dom"/>
</dbReference>
<dbReference type="GO" id="GO:0008686">
    <property type="term" value="F:3,4-dihydroxy-2-butanone-4-phosphate synthase activity"/>
    <property type="evidence" value="ECO:0007669"/>
    <property type="project" value="UniProtKB-EC"/>
</dbReference>
<dbReference type="PANTHER" id="PTHR21327:SF46">
    <property type="entry name" value="3,4-DIHYDROXY-2-BUTANONE 4-PHOSPHATE SYNTHASE"/>
    <property type="match status" value="1"/>
</dbReference>
<keyword evidence="1 6" id="KW-0686">Riboflavin biosynthesis</keyword>
<dbReference type="GO" id="GO:0005829">
    <property type="term" value="C:cytosol"/>
    <property type="evidence" value="ECO:0007669"/>
    <property type="project" value="TreeGrafter"/>
</dbReference>
<name>A0A832TGB4_9EURY</name>